<dbReference type="AlphaFoldDB" id="A0AAV0QMG0"/>
<name>A0AAV0QMG0_9ROSI</name>
<dbReference type="EMBL" id="CAMGYJ010000010">
    <property type="protein sequence ID" value="CAI0546375.1"/>
    <property type="molecule type" value="Genomic_DNA"/>
</dbReference>
<reference evidence="2" key="1">
    <citation type="submission" date="2022-08" db="EMBL/GenBank/DDBJ databases">
        <authorList>
            <person name="Gutierrez-Valencia J."/>
        </authorList>
    </citation>
    <scope>NUCLEOTIDE SEQUENCE</scope>
</reference>
<evidence type="ECO:0000313" key="3">
    <source>
        <dbReference type="Proteomes" id="UP001154282"/>
    </source>
</evidence>
<sequence length="440" mass="50458">METRSKRRRRLSEANHIDKLGDDLLVEILIRCLPNPRSACRCKTVCKRWRRLISSPNFNLSFISHHRSMNEGSSSRPLLIDYTHDVQSIISFMPAAAMDARGHFKVLDSFKDLLLCGFVGQAYNSELSRTFVVCNPFTKQWLALPLAPERAMEYGPTRGWAARLVCEPRISHDLDLGDHDDDKTFVYSEYRFRVVILYQHERSAKLDRFCSESGEWTGGALVLDGIIFKKNAVSCNDELFWVYARDDDDGKDTPILVAFNPFRLDLSLISIDSSMLAENPKWNISVSQGALHIVAFRKISAPPAPDDCSGDLVSSTVWRLEPDRKSWSKEFEGLMKKAKYDPMKCTFIGLHPEKTEIAFFNYRHDVVAMPMSSTFLSCDLRRGELELFAELKLSHPCFKVLRPRFVCWPTPIHRYEELRSMYNNGTDERGLVQGTEATHQ</sequence>
<dbReference type="Proteomes" id="UP001154282">
    <property type="component" value="Unassembled WGS sequence"/>
</dbReference>
<evidence type="ECO:0000313" key="2">
    <source>
        <dbReference type="EMBL" id="CAI0546375.1"/>
    </source>
</evidence>
<dbReference type="Pfam" id="PF12937">
    <property type="entry name" value="F-box-like"/>
    <property type="match status" value="1"/>
</dbReference>
<proteinExistence type="predicted"/>
<dbReference type="InterPro" id="IPR001810">
    <property type="entry name" value="F-box_dom"/>
</dbReference>
<evidence type="ECO:0000259" key="1">
    <source>
        <dbReference type="Pfam" id="PF12937"/>
    </source>
</evidence>
<dbReference type="SUPFAM" id="SSF81383">
    <property type="entry name" value="F-box domain"/>
    <property type="match status" value="1"/>
</dbReference>
<dbReference type="InterPro" id="IPR055290">
    <property type="entry name" value="At3g26010-like"/>
</dbReference>
<organism evidence="2 3">
    <name type="scientific">Linum tenue</name>
    <dbReference type="NCBI Taxonomy" id="586396"/>
    <lineage>
        <taxon>Eukaryota</taxon>
        <taxon>Viridiplantae</taxon>
        <taxon>Streptophyta</taxon>
        <taxon>Embryophyta</taxon>
        <taxon>Tracheophyta</taxon>
        <taxon>Spermatophyta</taxon>
        <taxon>Magnoliopsida</taxon>
        <taxon>eudicotyledons</taxon>
        <taxon>Gunneridae</taxon>
        <taxon>Pentapetalae</taxon>
        <taxon>rosids</taxon>
        <taxon>fabids</taxon>
        <taxon>Malpighiales</taxon>
        <taxon>Linaceae</taxon>
        <taxon>Linum</taxon>
    </lineage>
</organism>
<dbReference type="Gene3D" id="1.20.1280.50">
    <property type="match status" value="1"/>
</dbReference>
<gene>
    <name evidence="2" type="ORF">LITE_LOCUS43942</name>
</gene>
<protein>
    <recommendedName>
        <fullName evidence="1">F-box domain-containing protein</fullName>
    </recommendedName>
</protein>
<dbReference type="PANTHER" id="PTHR35546:SF128">
    <property type="entry name" value="F-BOX ASSOCIATED DOMAIN-CONTAINING PROTEIN"/>
    <property type="match status" value="1"/>
</dbReference>
<feature type="domain" description="F-box" evidence="1">
    <location>
        <begin position="22"/>
        <end position="56"/>
    </location>
</feature>
<dbReference type="PANTHER" id="PTHR35546">
    <property type="entry name" value="F-BOX PROTEIN INTERACTION DOMAIN PROTEIN-RELATED"/>
    <property type="match status" value="1"/>
</dbReference>
<accession>A0AAV0QMG0</accession>
<comment type="caution">
    <text evidence="2">The sequence shown here is derived from an EMBL/GenBank/DDBJ whole genome shotgun (WGS) entry which is preliminary data.</text>
</comment>
<dbReference type="CDD" id="cd22157">
    <property type="entry name" value="F-box_AtFBW1-like"/>
    <property type="match status" value="1"/>
</dbReference>
<dbReference type="InterPro" id="IPR036047">
    <property type="entry name" value="F-box-like_dom_sf"/>
</dbReference>
<keyword evidence="3" id="KW-1185">Reference proteome</keyword>